<keyword evidence="1" id="KW-0812">Transmembrane</keyword>
<gene>
    <name evidence="2" type="ORF">A2777_00370</name>
</gene>
<feature type="transmembrane region" description="Helical" evidence="1">
    <location>
        <begin position="41"/>
        <end position="72"/>
    </location>
</feature>
<reference evidence="2 3" key="1">
    <citation type="journal article" date="2016" name="Nat. Commun.">
        <title>Thousands of microbial genomes shed light on interconnected biogeochemical processes in an aquifer system.</title>
        <authorList>
            <person name="Anantharaman K."/>
            <person name="Brown C.T."/>
            <person name="Hug L.A."/>
            <person name="Sharon I."/>
            <person name="Castelle C.J."/>
            <person name="Probst A.J."/>
            <person name="Thomas B.C."/>
            <person name="Singh A."/>
            <person name="Wilkins M.J."/>
            <person name="Karaoz U."/>
            <person name="Brodie E.L."/>
            <person name="Williams K.H."/>
            <person name="Hubbard S.S."/>
            <person name="Banfield J.F."/>
        </authorList>
    </citation>
    <scope>NUCLEOTIDE SEQUENCE [LARGE SCALE GENOMIC DNA]</scope>
</reference>
<evidence type="ECO:0000313" key="3">
    <source>
        <dbReference type="Proteomes" id="UP000177354"/>
    </source>
</evidence>
<comment type="caution">
    <text evidence="2">The sequence shown here is derived from an EMBL/GenBank/DDBJ whole genome shotgun (WGS) entry which is preliminary data.</text>
</comment>
<proteinExistence type="predicted"/>
<sequence length="141" mass="16369">MINLIILTVTAILAETIFYPFPFTLLIVITIILGMGYESLIWVFLSGIFLDIFALRTIGLSSIFFLILAALILRYNRRFQLANIIYIMFFILIAVTLDLLIFYSKFLTFNYFIISVSVGLLLLYFLPVIFRYRGGRKKIEV</sequence>
<feature type="transmembrane region" description="Helical" evidence="1">
    <location>
        <begin position="109"/>
        <end position="130"/>
    </location>
</feature>
<accession>A0A1F5YZR0</accession>
<evidence type="ECO:0008006" key="4">
    <source>
        <dbReference type="Google" id="ProtNLM"/>
    </source>
</evidence>
<dbReference type="AlphaFoldDB" id="A0A1F5YZR0"/>
<dbReference type="Proteomes" id="UP000177354">
    <property type="component" value="Unassembled WGS sequence"/>
</dbReference>
<feature type="transmembrane region" description="Helical" evidence="1">
    <location>
        <begin position="84"/>
        <end position="103"/>
    </location>
</feature>
<feature type="transmembrane region" description="Helical" evidence="1">
    <location>
        <begin position="12"/>
        <end position="35"/>
    </location>
</feature>
<evidence type="ECO:0000256" key="1">
    <source>
        <dbReference type="SAM" id="Phobius"/>
    </source>
</evidence>
<keyword evidence="1" id="KW-1133">Transmembrane helix</keyword>
<evidence type="ECO:0000313" key="2">
    <source>
        <dbReference type="EMBL" id="OGG05678.1"/>
    </source>
</evidence>
<dbReference type="EMBL" id="MFJF01000027">
    <property type="protein sequence ID" value="OGG05678.1"/>
    <property type="molecule type" value="Genomic_DNA"/>
</dbReference>
<keyword evidence="1" id="KW-0472">Membrane</keyword>
<name>A0A1F5YZR0_9BACT</name>
<organism evidence="2 3">
    <name type="scientific">Candidatus Gottesmanbacteria bacterium RIFCSPHIGHO2_01_FULL_40_15</name>
    <dbReference type="NCBI Taxonomy" id="1798376"/>
    <lineage>
        <taxon>Bacteria</taxon>
        <taxon>Candidatus Gottesmaniibacteriota</taxon>
    </lineage>
</organism>
<protein>
    <recommendedName>
        <fullName evidence="4">Rod shape-determining protein MreD</fullName>
    </recommendedName>
</protein>